<gene>
    <name evidence="2" type="ORF">KO481_25950</name>
</gene>
<sequence>MKGLLLRLSGLDADAESAVRVIEFFDALITGRADLDTLLRNTAALAECQVGVEAAGRGLVLRADPSGTVDVHAAPPRARIRAVGDASFWLARPAGTMAFDEMVLERLALSGSILLDSTVNPLPAMGDSALVELAVSDSAGIAERSRALHLLGVGPTAPLRVAVSARPPSGPARWAQVGDQAVTLLPADAPPIPPDAEPTGIGPALPAIRASESWRDARTALRLSCPEQPVVRADELGGLLVLAGRLRPQDIVASPDVAALDRIAAEPGGADLIAILRAVCTTDSIRKAATVVHRHHSTVAYRLEHAESVLGFALDNPHNRFRLHLALVMRMLG</sequence>
<organism evidence="2 3">
    <name type="scientific">Nocardia albiluteola</name>
    <dbReference type="NCBI Taxonomy" id="2842303"/>
    <lineage>
        <taxon>Bacteria</taxon>
        <taxon>Bacillati</taxon>
        <taxon>Actinomycetota</taxon>
        <taxon>Actinomycetes</taxon>
        <taxon>Mycobacteriales</taxon>
        <taxon>Nocardiaceae</taxon>
        <taxon>Nocardia</taxon>
    </lineage>
</organism>
<feature type="domain" description="PucR C-terminal helix-turn-helix" evidence="1">
    <location>
        <begin position="272"/>
        <end position="327"/>
    </location>
</feature>
<dbReference type="Gene3D" id="1.10.10.2840">
    <property type="entry name" value="PucR C-terminal helix-turn-helix domain"/>
    <property type="match status" value="1"/>
</dbReference>
<comment type="caution">
    <text evidence="2">The sequence shown here is derived from an EMBL/GenBank/DDBJ whole genome shotgun (WGS) entry which is preliminary data.</text>
</comment>
<dbReference type="InterPro" id="IPR042070">
    <property type="entry name" value="PucR_C-HTH_sf"/>
</dbReference>
<dbReference type="Pfam" id="PF13556">
    <property type="entry name" value="HTH_30"/>
    <property type="match status" value="1"/>
</dbReference>
<dbReference type="RefSeq" id="WP_215920646.1">
    <property type="nucleotide sequence ID" value="NZ_JAHKNI010000009.1"/>
</dbReference>
<proteinExistence type="predicted"/>
<evidence type="ECO:0000313" key="3">
    <source>
        <dbReference type="Proteomes" id="UP000733379"/>
    </source>
</evidence>
<dbReference type="PANTHER" id="PTHR33744:SF1">
    <property type="entry name" value="DNA-BINDING TRANSCRIPTIONAL ACTIVATOR ADER"/>
    <property type="match status" value="1"/>
</dbReference>
<dbReference type="EMBL" id="JAHKNI010000009">
    <property type="protein sequence ID" value="MBU3064961.1"/>
    <property type="molecule type" value="Genomic_DNA"/>
</dbReference>
<dbReference type="PANTHER" id="PTHR33744">
    <property type="entry name" value="CARBOHYDRATE DIACID REGULATOR"/>
    <property type="match status" value="1"/>
</dbReference>
<dbReference type="InterPro" id="IPR025736">
    <property type="entry name" value="PucR_C-HTH_dom"/>
</dbReference>
<name>A0ABS6B6D3_9NOCA</name>
<keyword evidence="3" id="KW-1185">Reference proteome</keyword>
<dbReference type="InterPro" id="IPR051448">
    <property type="entry name" value="CdaR-like_regulators"/>
</dbReference>
<evidence type="ECO:0000259" key="1">
    <source>
        <dbReference type="Pfam" id="PF13556"/>
    </source>
</evidence>
<reference evidence="2 3" key="1">
    <citation type="submission" date="2021-06" db="EMBL/GenBank/DDBJ databases">
        <title>Actinomycetes sequencing.</title>
        <authorList>
            <person name="Shan Q."/>
        </authorList>
    </citation>
    <scope>NUCLEOTIDE SEQUENCE [LARGE SCALE GENOMIC DNA]</scope>
    <source>
        <strain evidence="2 3">NEAU-G5</strain>
    </source>
</reference>
<protein>
    <submittedName>
        <fullName evidence="2">Helix-turn-helix domain-containing protein</fullName>
    </submittedName>
</protein>
<evidence type="ECO:0000313" key="2">
    <source>
        <dbReference type="EMBL" id="MBU3064961.1"/>
    </source>
</evidence>
<dbReference type="Proteomes" id="UP000733379">
    <property type="component" value="Unassembled WGS sequence"/>
</dbReference>
<accession>A0ABS6B6D3</accession>